<feature type="compositionally biased region" description="Low complexity" evidence="3">
    <location>
        <begin position="305"/>
        <end position="315"/>
    </location>
</feature>
<feature type="compositionally biased region" description="Acidic residues" evidence="3">
    <location>
        <begin position="40"/>
        <end position="54"/>
    </location>
</feature>
<dbReference type="OrthoDB" id="2423701at2759"/>
<dbReference type="GO" id="GO:0016020">
    <property type="term" value="C:membrane"/>
    <property type="evidence" value="ECO:0007669"/>
    <property type="project" value="TreeGrafter"/>
</dbReference>
<feature type="compositionally biased region" description="Basic and acidic residues" evidence="3">
    <location>
        <begin position="829"/>
        <end position="841"/>
    </location>
</feature>
<feature type="region of interest" description="Disordered" evidence="3">
    <location>
        <begin position="880"/>
        <end position="909"/>
    </location>
</feature>
<dbReference type="EMBL" id="BRXU01000027">
    <property type="protein sequence ID" value="GLC59221.1"/>
    <property type="molecule type" value="Genomic_DNA"/>
</dbReference>
<dbReference type="GO" id="GO:0072380">
    <property type="term" value="C:TRC complex"/>
    <property type="evidence" value="ECO:0007669"/>
    <property type="project" value="TreeGrafter"/>
</dbReference>
<reference evidence="4 5" key="1">
    <citation type="journal article" date="2023" name="Commun. Biol.">
        <title>Reorganization of the ancestral sex-determining regions during the evolution of trioecy in Pleodorina starrii.</title>
        <authorList>
            <person name="Takahashi K."/>
            <person name="Suzuki S."/>
            <person name="Kawai-Toyooka H."/>
            <person name="Yamamoto K."/>
            <person name="Hamaji T."/>
            <person name="Ootsuki R."/>
            <person name="Yamaguchi H."/>
            <person name="Kawachi M."/>
            <person name="Higashiyama T."/>
            <person name="Nozaki H."/>
        </authorList>
    </citation>
    <scope>NUCLEOTIDE SEQUENCE [LARGE SCALE GENOMIC DNA]</scope>
    <source>
        <strain evidence="4 5">NIES-4479</strain>
    </source>
</reference>
<feature type="compositionally biased region" description="Low complexity" evidence="3">
    <location>
        <begin position="322"/>
        <end position="334"/>
    </location>
</feature>
<keyword evidence="1" id="KW-0677">Repeat</keyword>
<dbReference type="InterPro" id="IPR047150">
    <property type="entry name" value="SGT"/>
</dbReference>
<dbReference type="SMART" id="SM00028">
    <property type="entry name" value="TPR"/>
    <property type="match status" value="2"/>
</dbReference>
<dbReference type="InterPro" id="IPR019734">
    <property type="entry name" value="TPR_rpt"/>
</dbReference>
<dbReference type="SUPFAM" id="SSF48452">
    <property type="entry name" value="TPR-like"/>
    <property type="match status" value="1"/>
</dbReference>
<dbReference type="GO" id="GO:0006620">
    <property type="term" value="P:post-translational protein targeting to endoplasmic reticulum membrane"/>
    <property type="evidence" value="ECO:0007669"/>
    <property type="project" value="TreeGrafter"/>
</dbReference>
<comment type="caution">
    <text evidence="4">The sequence shown here is derived from an EMBL/GenBank/DDBJ whole genome shotgun (WGS) entry which is preliminary data.</text>
</comment>
<evidence type="ECO:0000256" key="3">
    <source>
        <dbReference type="SAM" id="MobiDB-lite"/>
    </source>
</evidence>
<feature type="region of interest" description="Disordered" evidence="3">
    <location>
        <begin position="297"/>
        <end position="367"/>
    </location>
</feature>
<dbReference type="Proteomes" id="UP001165080">
    <property type="component" value="Unassembled WGS sequence"/>
</dbReference>
<organism evidence="4 5">
    <name type="scientific">Pleodorina starrii</name>
    <dbReference type="NCBI Taxonomy" id="330485"/>
    <lineage>
        <taxon>Eukaryota</taxon>
        <taxon>Viridiplantae</taxon>
        <taxon>Chlorophyta</taxon>
        <taxon>core chlorophytes</taxon>
        <taxon>Chlorophyceae</taxon>
        <taxon>CS clade</taxon>
        <taxon>Chlamydomonadales</taxon>
        <taxon>Volvocaceae</taxon>
        <taxon>Pleodorina</taxon>
    </lineage>
</organism>
<dbReference type="Gene3D" id="1.25.40.10">
    <property type="entry name" value="Tetratricopeptide repeat domain"/>
    <property type="match status" value="1"/>
</dbReference>
<dbReference type="PANTHER" id="PTHR45831">
    <property type="entry name" value="LD24721P"/>
    <property type="match status" value="1"/>
</dbReference>
<feature type="region of interest" description="Disordered" evidence="3">
    <location>
        <begin position="34"/>
        <end position="63"/>
    </location>
</feature>
<feature type="region of interest" description="Disordered" evidence="3">
    <location>
        <begin position="142"/>
        <end position="177"/>
    </location>
</feature>
<evidence type="ECO:0000313" key="5">
    <source>
        <dbReference type="Proteomes" id="UP001165080"/>
    </source>
</evidence>
<dbReference type="PANTHER" id="PTHR45831:SF2">
    <property type="entry name" value="LD24721P"/>
    <property type="match status" value="1"/>
</dbReference>
<feature type="compositionally biased region" description="Gly residues" evidence="3">
    <location>
        <begin position="335"/>
        <end position="346"/>
    </location>
</feature>
<accession>A0A9W6F852</accession>
<feature type="compositionally biased region" description="Low complexity" evidence="3">
    <location>
        <begin position="888"/>
        <end position="908"/>
    </location>
</feature>
<evidence type="ECO:0000313" key="4">
    <source>
        <dbReference type="EMBL" id="GLC59221.1"/>
    </source>
</evidence>
<sequence length="968" mass="105522">MDPRMVMGNIDPEMLSEMMGHLFLNGTSMMPNMFFHTGVGDDDEEEEDDDDGDGLEGPRPKALDANSCRDLLHRLRDRAASLPSRVAALHRLLTDLHHASQPPAAMLSETSLQLLNDLVTREWPPNGDLAASASERDVVVAVRPPAPPAPPPAGGGSGGNRRRGGGGQPPPPLPVWRLPHHSLRRVATGVVAELCRWPKPAEALRRQGFFAALPPLLRDLAARYRFGQSYRRMYGRGQATDQGQYILERLVAACGIAAGSNAALRRYCAETLLEPLVRFYPRLDARRAKYLARRRLRPRPEDDSLPGGAAPAYADFADDSSDAGSDAGTDSGAEAGLGIGGSGGGARRGRPAANGHPGAEVPELEYGLGDGGEPRWALRRRRRRRRPQCLFEAMCEDVEPPGPSERDPLPTAFLRFLGHAWGELSKEQQERYLSGGIVAALAAFPLDPRLQMAVEGPVVLDMRVTYNRMALRSFAHVRAADESLRERATRLRLRGNEAFKAGLYEQALSCYTNAVALDWDEPTHRNNRCFALLKLGRLAAARYEGNYSVRCDPRNARSWSRLAAVYEAMQQWQLAQLCYAQALALMRPRTDDELQERLREAEKRLQGVQPWRFESIPPQGPFEARDKWRAWIGRHLPQAQLRAMDAVWGLSTPDMLGVDPTGGLRAVTQNPLLAAAGRSEAYQASAMLRPLWEAACSIEEAARAPMDYALRINTSWTDTATRDRDTGLVYYTVSCMSAADGSQRAFGQFTPGKPRFPALRNSYCLAIARPIEGKPARPSSILVAHRAVPYIGQLKAFFDPMGVKLVCESLHEAVQSAANYNTDPTGYNQRDHYSDEYRAPDEDLPMAPGARPQPSTNDALSDDDTSVSYRLMLADTAVTGGAGRDGGDTAAARPSGGDGSSGSAAAAAPVMPSDAQVRAATEALLKVVDPGSCSVRQLRACLCEKFGIDVASKNGLIREMAARAGIRA</sequence>
<dbReference type="GO" id="GO:0060090">
    <property type="term" value="F:molecular adaptor activity"/>
    <property type="evidence" value="ECO:0007669"/>
    <property type="project" value="TreeGrafter"/>
</dbReference>
<keyword evidence="5" id="KW-1185">Reference proteome</keyword>
<evidence type="ECO:0000256" key="2">
    <source>
        <dbReference type="ARBA" id="ARBA00022803"/>
    </source>
</evidence>
<name>A0A9W6F852_9CHLO</name>
<evidence type="ECO:0000256" key="1">
    <source>
        <dbReference type="ARBA" id="ARBA00022737"/>
    </source>
</evidence>
<protein>
    <submittedName>
        <fullName evidence="4">Uncharacterized protein</fullName>
    </submittedName>
</protein>
<keyword evidence="2" id="KW-0802">TPR repeat</keyword>
<dbReference type="AlphaFoldDB" id="A0A9W6F852"/>
<proteinExistence type="predicted"/>
<dbReference type="InterPro" id="IPR011990">
    <property type="entry name" value="TPR-like_helical_dom_sf"/>
</dbReference>
<feature type="region of interest" description="Disordered" evidence="3">
    <location>
        <begin position="820"/>
        <end position="863"/>
    </location>
</feature>
<gene>
    <name evidence="4" type="primary">PLEST008451</name>
    <name evidence="4" type="ORF">PLESTB_001463500</name>
</gene>
<feature type="compositionally biased region" description="Pro residues" evidence="3">
    <location>
        <begin position="144"/>
        <end position="153"/>
    </location>
</feature>